<evidence type="ECO:0000313" key="2">
    <source>
        <dbReference type="Proteomes" id="UP001322664"/>
    </source>
</evidence>
<reference evidence="1 2" key="1">
    <citation type="submission" date="2023-09" db="EMBL/GenBank/DDBJ databases">
        <authorList>
            <person name="Page C.A."/>
            <person name="Perez-Diaz I.M."/>
        </authorList>
    </citation>
    <scope>NUCLEOTIDE SEQUENCE [LARGE SCALE GENOMIC DNA]</scope>
    <source>
        <strain evidence="1 2">Ll15</strain>
    </source>
</reference>
<sequence length="124" mass="14067">MARESGIGETKLKQVFSSFSYEYDSTKYKGQYVLIDKKDYRNCSLWLTMQYDVNGNIDIINTEIEDIIKSENNNIACGFTYEGIKVLKHLTQQQMVSQSVIYGSLGILGDIQSISIKKSLSMIS</sequence>
<dbReference type="RefSeq" id="WP_319835918.1">
    <property type="nucleotide sequence ID" value="NZ_CP137624.1"/>
</dbReference>
<protein>
    <submittedName>
        <fullName evidence="1">Uncharacterized protein</fullName>
    </submittedName>
</protein>
<name>A0ABZ0RU73_9BACI</name>
<proteinExistence type="predicted"/>
<organism evidence="1 2">
    <name type="scientific">Lysinibacillus louembei</name>
    <dbReference type="NCBI Taxonomy" id="1470088"/>
    <lineage>
        <taxon>Bacteria</taxon>
        <taxon>Bacillati</taxon>
        <taxon>Bacillota</taxon>
        <taxon>Bacilli</taxon>
        <taxon>Bacillales</taxon>
        <taxon>Bacillaceae</taxon>
        <taxon>Lysinibacillus</taxon>
    </lineage>
</organism>
<keyword evidence="2" id="KW-1185">Reference proteome</keyword>
<gene>
    <name evidence="1" type="ORF">R6U77_12760</name>
</gene>
<accession>A0ABZ0RU73</accession>
<evidence type="ECO:0000313" key="1">
    <source>
        <dbReference type="EMBL" id="WPK10751.1"/>
    </source>
</evidence>
<dbReference type="Proteomes" id="UP001322664">
    <property type="component" value="Chromosome"/>
</dbReference>
<dbReference type="EMBL" id="CP137624">
    <property type="protein sequence ID" value="WPK10751.1"/>
    <property type="molecule type" value="Genomic_DNA"/>
</dbReference>